<dbReference type="PANTHER" id="PTHR24148:SF73">
    <property type="entry name" value="HET DOMAIN PROTEIN (AFU_ORTHOLOGUE AFUA_8G01020)"/>
    <property type="match status" value="1"/>
</dbReference>
<dbReference type="EMBL" id="KB822720">
    <property type="protein sequence ID" value="ETN40841.1"/>
    <property type="molecule type" value="Genomic_DNA"/>
</dbReference>
<dbReference type="OrthoDB" id="4135707at2759"/>
<reference evidence="2 3" key="1">
    <citation type="submission" date="2013-03" db="EMBL/GenBank/DDBJ databases">
        <title>The Genome Sequence of Phialophora europaea CBS 101466.</title>
        <authorList>
            <consortium name="The Broad Institute Genomics Platform"/>
            <person name="Cuomo C."/>
            <person name="de Hoog S."/>
            <person name="Gorbushina A."/>
            <person name="Walker B."/>
            <person name="Young S.K."/>
            <person name="Zeng Q."/>
            <person name="Gargeya S."/>
            <person name="Fitzgerald M."/>
            <person name="Haas B."/>
            <person name="Abouelleil A."/>
            <person name="Allen A.W."/>
            <person name="Alvarado L."/>
            <person name="Arachchi H.M."/>
            <person name="Berlin A.M."/>
            <person name="Chapman S.B."/>
            <person name="Gainer-Dewar J."/>
            <person name="Goldberg J."/>
            <person name="Griggs A."/>
            <person name="Gujja S."/>
            <person name="Hansen M."/>
            <person name="Howarth C."/>
            <person name="Imamovic A."/>
            <person name="Ireland A."/>
            <person name="Larimer J."/>
            <person name="McCowan C."/>
            <person name="Murphy C."/>
            <person name="Pearson M."/>
            <person name="Poon T.W."/>
            <person name="Priest M."/>
            <person name="Roberts A."/>
            <person name="Saif S."/>
            <person name="Shea T."/>
            <person name="Sisk P."/>
            <person name="Sykes S."/>
            <person name="Wortman J."/>
            <person name="Nusbaum C."/>
            <person name="Birren B."/>
        </authorList>
    </citation>
    <scope>NUCLEOTIDE SEQUENCE [LARGE SCALE GENOMIC DNA]</scope>
    <source>
        <strain evidence="2 3">CBS 101466</strain>
    </source>
</reference>
<dbReference type="PANTHER" id="PTHR24148">
    <property type="entry name" value="ANKYRIN REPEAT DOMAIN-CONTAINING PROTEIN 39 HOMOLOG-RELATED"/>
    <property type="match status" value="1"/>
</dbReference>
<dbReference type="HOGENOM" id="CLU_004184_7_4_1"/>
<dbReference type="Proteomes" id="UP000030752">
    <property type="component" value="Unassembled WGS sequence"/>
</dbReference>
<organism evidence="2 3">
    <name type="scientific">Cyphellophora europaea (strain CBS 101466)</name>
    <name type="common">Phialophora europaea</name>
    <dbReference type="NCBI Taxonomy" id="1220924"/>
    <lineage>
        <taxon>Eukaryota</taxon>
        <taxon>Fungi</taxon>
        <taxon>Dikarya</taxon>
        <taxon>Ascomycota</taxon>
        <taxon>Pezizomycotina</taxon>
        <taxon>Eurotiomycetes</taxon>
        <taxon>Chaetothyriomycetidae</taxon>
        <taxon>Chaetothyriales</taxon>
        <taxon>Cyphellophoraceae</taxon>
        <taxon>Cyphellophora</taxon>
    </lineage>
</organism>
<dbReference type="AlphaFoldDB" id="W2RWF5"/>
<dbReference type="InParanoid" id="W2RWF5"/>
<dbReference type="InterPro" id="IPR052895">
    <property type="entry name" value="HetReg/Transcr_Mod"/>
</dbReference>
<proteinExistence type="predicted"/>
<name>W2RWF5_CYPE1</name>
<dbReference type="STRING" id="1220924.W2RWF5"/>
<accession>W2RWF5</accession>
<evidence type="ECO:0000313" key="3">
    <source>
        <dbReference type="Proteomes" id="UP000030752"/>
    </source>
</evidence>
<dbReference type="VEuPathDB" id="FungiDB:HMPREF1541_05121"/>
<feature type="domain" description="Heterokaryon incompatibility" evidence="1">
    <location>
        <begin position="73"/>
        <end position="260"/>
    </location>
</feature>
<dbReference type="GeneID" id="19972460"/>
<sequence length="670" mass="74103">MAEGRLETPGNAAICTCGKPTLAPSTLSEYRYKDISNSSGCRIFTLFAGNNDLPLRGTIRETNLSNDAVRLHYDALSYTWTLDAGSSAALTHHSHVSGNLEPHRYAWQEQRKPHLIVIDDHYHVSITCALNAALLSLRSHRGQVDLYVDAVCIDQGASATSLAERSTQLKMMDLIFCKANAVLVFLGDQDDVSERVLSLVVAFANIVQHDFDSTLEQDSALLGSFLSPQNQTALNDSDIWQDLVSLSVKTYWTRVWIIQEMLLPDNVVFCVGERTIERDIMLSGMFRMLNYHNRTHSNRGNAAVVQSRCYHACASFHNLLELKHGHPDLFQKGMPLIELMALTDSFESTVPHDQIYGLLGMARNHDKEQISVNYSEPYASIIFQFSRYVVEDGSLAKLLHLLKPVKSDNCLPSWVLDPRLKDHQDAIDARVLLSPHGQTFRAGGSRPPIVSFRHSGTALTIRGVRLGSIQVCTDCACPTLQDANPNLWSLFGDWYLQARSVWLSHLTQQSDEPGGMLASDSPSINDFWQTLCAGVELRIASISDVVLDELLPTSGQAWDSGINRERFADVRSGSGSTWPGWEGQAINFRNYSSWISQGRKFCITSEGRLGLVPGFSQPGDELVGFVGCPTLYAGRSSGNGYRFVGSAYLHGLMDGSALSRSYEQSGITLC</sequence>
<dbReference type="InterPro" id="IPR010730">
    <property type="entry name" value="HET"/>
</dbReference>
<evidence type="ECO:0000259" key="1">
    <source>
        <dbReference type="Pfam" id="PF06985"/>
    </source>
</evidence>
<dbReference type="eggNOG" id="ENOG502T531">
    <property type="taxonomic scope" value="Eukaryota"/>
</dbReference>
<dbReference type="Pfam" id="PF06985">
    <property type="entry name" value="HET"/>
    <property type="match status" value="1"/>
</dbReference>
<gene>
    <name evidence="2" type="ORF">HMPREF1541_05121</name>
</gene>
<keyword evidence="3" id="KW-1185">Reference proteome</keyword>
<evidence type="ECO:0000313" key="2">
    <source>
        <dbReference type="EMBL" id="ETN40841.1"/>
    </source>
</evidence>
<dbReference type="RefSeq" id="XP_008717684.1">
    <property type="nucleotide sequence ID" value="XM_008719462.1"/>
</dbReference>
<protein>
    <recommendedName>
        <fullName evidence="1">Heterokaryon incompatibility domain-containing protein</fullName>
    </recommendedName>
</protein>
<dbReference type="Pfam" id="PF26639">
    <property type="entry name" value="Het-6_barrel"/>
    <property type="match status" value="1"/>
</dbReference>